<dbReference type="InterPro" id="IPR048883">
    <property type="entry name" value="Nup188_N-subdom_III"/>
</dbReference>
<dbReference type="OrthoDB" id="102511at2759"/>
<comment type="subcellular location">
    <subcellularLocation>
        <location evidence="1">Nucleus</location>
        <location evidence="1">Nuclear pore complex</location>
    </subcellularLocation>
</comment>
<evidence type="ECO:0000256" key="4">
    <source>
        <dbReference type="ARBA" id="ARBA00022927"/>
    </source>
</evidence>
<evidence type="ECO:0000256" key="7">
    <source>
        <dbReference type="ARBA" id="ARBA00023242"/>
    </source>
</evidence>
<dbReference type="GO" id="GO:0044611">
    <property type="term" value="C:nuclear pore inner ring"/>
    <property type="evidence" value="ECO:0007669"/>
    <property type="project" value="TreeGrafter"/>
</dbReference>
<dbReference type="GO" id="GO:0006405">
    <property type="term" value="P:RNA export from nucleus"/>
    <property type="evidence" value="ECO:0007669"/>
    <property type="project" value="TreeGrafter"/>
</dbReference>
<evidence type="ECO:0000256" key="6">
    <source>
        <dbReference type="ARBA" id="ARBA00023132"/>
    </source>
</evidence>
<evidence type="ECO:0000313" key="11">
    <source>
        <dbReference type="Proteomes" id="UP000293360"/>
    </source>
</evidence>
<keyword evidence="3" id="KW-0509">mRNA transport</keyword>
<feature type="domain" description="Nucleoporin Nup188 N-terminal subdomain III" evidence="9">
    <location>
        <begin position="715"/>
        <end position="1163"/>
    </location>
</feature>
<keyword evidence="5" id="KW-0811">Translocation</keyword>
<dbReference type="InterPro" id="IPR041634">
    <property type="entry name" value="Nup188_C"/>
</dbReference>
<keyword evidence="4" id="KW-0653">Protein transport</keyword>
<dbReference type="STRING" id="155417.A0A4Q4SY53"/>
<evidence type="ECO:0000259" key="9">
    <source>
        <dbReference type="Pfam" id="PF21093"/>
    </source>
</evidence>
<dbReference type="Pfam" id="PF18378">
    <property type="entry name" value="Nup188_C"/>
    <property type="match status" value="1"/>
</dbReference>
<evidence type="ECO:0000256" key="3">
    <source>
        <dbReference type="ARBA" id="ARBA00022816"/>
    </source>
</evidence>
<dbReference type="PANTHER" id="PTHR31431">
    <property type="entry name" value="NUCLEOPORIN NUP188 HOMOLOG"/>
    <property type="match status" value="1"/>
</dbReference>
<evidence type="ECO:0000256" key="2">
    <source>
        <dbReference type="ARBA" id="ARBA00022448"/>
    </source>
</evidence>
<comment type="caution">
    <text evidence="10">The sequence shown here is derived from an EMBL/GenBank/DDBJ whole genome shotgun (WGS) entry which is preliminary data.</text>
</comment>
<evidence type="ECO:0000313" key="10">
    <source>
        <dbReference type="EMBL" id="RYO84746.1"/>
    </source>
</evidence>
<keyword evidence="2" id="KW-0813">Transport</keyword>
<dbReference type="Pfam" id="PF21094">
    <property type="entry name" value="Nup188_SH3-like"/>
    <property type="match status" value="1"/>
</dbReference>
<accession>A0A4Q4SY53</accession>
<sequence>MAEPLSDHIYLPPLEPCLRGENVILSWRHVASALADPSGHRQSGQAVIDFLTDPYVQSLFTKPGSAFESQGDKSPHHDSFVKKTAAIQVTPTPNEKYDINVLKEDALWLSKNARVNEVAALRVVVIEFQSRPRSQLLGPISAQDVANIQEAAGATNAHAAYILPGLNLSGARDAAEIQTEFEKPESRRRRIFQTYLAERRFYSATADYIFTLMLQERLPKSASTDATRTIRASFLKAYGITPKQTQRSPGDTRTNKYQTLAWQNLNLLPEAVQLAQSGLDSIVDDKSVLSDELGDDWLKTLLTEMLHRMTVAFQLLDLSSDAFVSPPLALLWFSLVGKFVFLGRLGGFREDIAELMLPLQSLVCVISLTVLNLSRVAALFEGEVDLDTDAEYIVSPNTLGEVHEAILSAFDADAVYAVPVLFAWVPIVHKMSASYQERAEKRDAIQNQKAVENYDSNTQMIPSAGRRNSAGSITTIDKRSYDDFLVEKNFDRDIARVEHMAVLATQKFLVYDIISAMATSLGPTDRGAFAEPVGSRMRVTLSELLKATYLYVDYRDETVIAMRSVLSGGRGYWDLSRPTNLLPTQDILAIALKDEVFLAQYFQLALHRFPYEFTPFLSFCRTLFCSFHTSEEDGYGGILPVLHKTSIFTFILPDDFVDYHLTNEEDNANTFQLLEDLPLITPLSNRGRIAADEEERFVIPAGSIGRFIADEGRIVSMQYEYSILALLGKRLETNVAGNNYRSALGVLPLDEVAEIISLFATLVRMQVIRASKPGLNTGLSEGGLAILAEASRALPRTKDLVSVICDTLDGLLDQNVNDSGLAVVKACIEFLHAVIPLCPGRVWSYMARCAILSNESQGGRLSRLVGNLELSTQQFGLLVAAVRLFSSLVDSAMESSIQRKASSKSRPRQQTNENVWVGISDRIIAQITLSIAQTAVDALESSSTWRFASELDRSVLIQDVVPIMDNLILYTYSIDDITTKKTLTAPLEPAAEYIINSFLAPSAGSLRIQPLLASLVAATQLPQTTAYANRSETLQNQAIAVLNLATSLVRVANYFDRSSTTIETQFFKATPFVARVCAVADSLRKPGIALLEALVISAGKKVGEPPSLLGYLGPQTSWSFLQLLSTLDRPFNQAQEVHAIWRFFSTIVRNRQQWMANCLLTGKTPREARNGSGKAAETSSSSVLSSALKRLASISSIGRSEVLSILDFITSAQNHWPWTIFTLQKDTGFVTQLRSFVRNLKSSSVTAKTNVLQACDEARMAAYVAEIFAMQLFHLRQIDKASSFAYDLTQDLDYYLRDGVAVSGYNRALHVTFARNFSNQYPGVALENFKRTLLEPRSLGDDFYYSLSFANKMLRFDNGWVGPRNSGFKSEMEKANANLSLVDAQISLYHSWEFLLMELSTCLPQNDTLKKQSLQVAEQCLEANQESQGHEQIFERLAGSRVNLALMLVQRVVNSAPSAGDVAQLLNALWSTVSSIGEPYVPENIALYRTLLKLLYVTLRAQVKAFGQNDAQTSAKVKESDPYAGGVAQTVLSILDITVAKGFRTLVSLIHDSDTSVSPEDIALLTAILQACLCIPGIDQSQTQVLNIMAAHDAVHVAVSLYSWSDKLAEQGDPVYGELSLLFLLELSALPLVAEQLACDGLLNHITSANLAAYLRRPNISPFSESVGPQRCYGIWAKGIVPLLLNILTSLGTTIAPEVAYVLNQFPNLMKSSVERFDVPVSNRIQSSSSRAYITLLSVSEMHSLALMTRVLGLLRANNARDVPAVAWDSDKALENVDFWLSSRKLLRERLVPLGTREAEWKGMPPTKRGQASACESLLEEKVVEQLKGVRTVLGEEFE</sequence>
<keyword evidence="6" id="KW-0906">Nuclear pore complex</keyword>
<dbReference type="Gene3D" id="1.25.10.70">
    <property type="match status" value="1"/>
</dbReference>
<evidence type="ECO:0000256" key="1">
    <source>
        <dbReference type="ARBA" id="ARBA00004567"/>
    </source>
</evidence>
<evidence type="ECO:0000259" key="8">
    <source>
        <dbReference type="Pfam" id="PF18378"/>
    </source>
</evidence>
<keyword evidence="11" id="KW-1185">Reference proteome</keyword>
<dbReference type="GO" id="GO:0017056">
    <property type="term" value="F:structural constituent of nuclear pore"/>
    <property type="evidence" value="ECO:0007669"/>
    <property type="project" value="InterPro"/>
</dbReference>
<dbReference type="EMBL" id="QJNU01000843">
    <property type="protein sequence ID" value="RYO84746.1"/>
    <property type="molecule type" value="Genomic_DNA"/>
</dbReference>
<dbReference type="GO" id="GO:0006606">
    <property type="term" value="P:protein import into nucleus"/>
    <property type="evidence" value="ECO:0007669"/>
    <property type="project" value="TreeGrafter"/>
</dbReference>
<keyword evidence="7" id="KW-0539">Nucleus</keyword>
<dbReference type="PANTHER" id="PTHR31431:SF1">
    <property type="entry name" value="NUCLEOPORIN NUP188"/>
    <property type="match status" value="1"/>
</dbReference>
<dbReference type="Proteomes" id="UP000293360">
    <property type="component" value="Unassembled WGS sequence"/>
</dbReference>
<gene>
    <name evidence="10" type="ORF">DL764_009286</name>
</gene>
<organism evidence="10 11">
    <name type="scientific">Monosporascus ibericus</name>
    <dbReference type="NCBI Taxonomy" id="155417"/>
    <lineage>
        <taxon>Eukaryota</taxon>
        <taxon>Fungi</taxon>
        <taxon>Dikarya</taxon>
        <taxon>Ascomycota</taxon>
        <taxon>Pezizomycotina</taxon>
        <taxon>Sordariomycetes</taxon>
        <taxon>Xylariomycetidae</taxon>
        <taxon>Xylariales</taxon>
        <taxon>Xylariales incertae sedis</taxon>
        <taxon>Monosporascus</taxon>
    </lineage>
</organism>
<name>A0A4Q4SY53_9PEZI</name>
<proteinExistence type="predicted"/>
<reference evidence="10 11" key="1">
    <citation type="submission" date="2018-06" db="EMBL/GenBank/DDBJ databases">
        <title>Complete Genomes of Monosporascus.</title>
        <authorList>
            <person name="Robinson A.J."/>
            <person name="Natvig D.O."/>
        </authorList>
    </citation>
    <scope>NUCLEOTIDE SEQUENCE [LARGE SCALE GENOMIC DNA]</scope>
    <source>
        <strain evidence="10 11">CBS 110550</strain>
    </source>
</reference>
<dbReference type="GO" id="GO:0051028">
    <property type="term" value="P:mRNA transport"/>
    <property type="evidence" value="ECO:0007669"/>
    <property type="project" value="UniProtKB-KW"/>
</dbReference>
<dbReference type="InterPro" id="IPR044840">
    <property type="entry name" value="Nup188"/>
</dbReference>
<protein>
    <submittedName>
        <fullName evidence="10">Uncharacterized protein</fullName>
    </submittedName>
</protein>
<dbReference type="Pfam" id="PF21093">
    <property type="entry name" value="Nup188_N-subdom_III"/>
    <property type="match status" value="1"/>
</dbReference>
<feature type="domain" description="Nuclear pore protein Nup188 C-terminal" evidence="8">
    <location>
        <begin position="1465"/>
        <end position="1834"/>
    </location>
</feature>
<evidence type="ECO:0000256" key="5">
    <source>
        <dbReference type="ARBA" id="ARBA00023010"/>
    </source>
</evidence>